<keyword evidence="6" id="KW-1185">Reference proteome</keyword>
<comment type="cofactor">
    <cofactor evidence="1">
        <name>Mg(2+)</name>
        <dbReference type="ChEBI" id="CHEBI:18420"/>
    </cofactor>
</comment>
<organism evidence="5 6">
    <name type="scientific">Citrus unshiu</name>
    <name type="common">Satsuma mandarin</name>
    <name type="synonym">Citrus nobilis var. unshiu</name>
    <dbReference type="NCBI Taxonomy" id="55188"/>
    <lineage>
        <taxon>Eukaryota</taxon>
        <taxon>Viridiplantae</taxon>
        <taxon>Streptophyta</taxon>
        <taxon>Embryophyta</taxon>
        <taxon>Tracheophyta</taxon>
        <taxon>Spermatophyta</taxon>
        <taxon>Magnoliopsida</taxon>
        <taxon>eudicotyledons</taxon>
        <taxon>Gunneridae</taxon>
        <taxon>Pentapetalae</taxon>
        <taxon>rosids</taxon>
        <taxon>malvids</taxon>
        <taxon>Sapindales</taxon>
        <taxon>Rutaceae</taxon>
        <taxon>Aurantioideae</taxon>
        <taxon>Citrus</taxon>
    </lineage>
</organism>
<evidence type="ECO:0000256" key="2">
    <source>
        <dbReference type="ARBA" id="ARBA00022723"/>
    </source>
</evidence>
<comment type="caution">
    <text evidence="5">The sequence shown here is derived from an EMBL/GenBank/DDBJ whole genome shotgun (WGS) entry which is preliminary data.</text>
</comment>
<dbReference type="InterPro" id="IPR050148">
    <property type="entry name" value="Terpene_synthase-like"/>
</dbReference>
<dbReference type="SUPFAM" id="SSF48576">
    <property type="entry name" value="Terpenoid synthases"/>
    <property type="match status" value="1"/>
</dbReference>
<dbReference type="Gene3D" id="1.10.600.10">
    <property type="entry name" value="Farnesyl Diphosphate Synthase"/>
    <property type="match status" value="1"/>
</dbReference>
<protein>
    <recommendedName>
        <fullName evidence="4">Terpene synthase metal-binding domain-containing protein</fullName>
    </recommendedName>
</protein>
<dbReference type="EMBL" id="BDQV01000433">
    <property type="protein sequence ID" value="GAY64857.1"/>
    <property type="molecule type" value="Genomic_DNA"/>
</dbReference>
<evidence type="ECO:0000313" key="6">
    <source>
        <dbReference type="Proteomes" id="UP000236630"/>
    </source>
</evidence>
<keyword evidence="2" id="KW-0479">Metal-binding</keyword>
<dbReference type="Proteomes" id="UP000236630">
    <property type="component" value="Unassembled WGS sequence"/>
</dbReference>
<dbReference type="STRING" id="55188.A0A2H5QJR1"/>
<accession>A0A2H5QJR1</accession>
<evidence type="ECO:0000256" key="1">
    <source>
        <dbReference type="ARBA" id="ARBA00001946"/>
    </source>
</evidence>
<evidence type="ECO:0000256" key="3">
    <source>
        <dbReference type="ARBA" id="ARBA00022842"/>
    </source>
</evidence>
<dbReference type="InterPro" id="IPR005630">
    <property type="entry name" value="Terpene_synthase_metal-bd"/>
</dbReference>
<evidence type="ECO:0000259" key="4">
    <source>
        <dbReference type="Pfam" id="PF03936"/>
    </source>
</evidence>
<dbReference type="GO" id="GO:0016114">
    <property type="term" value="P:terpenoid biosynthetic process"/>
    <property type="evidence" value="ECO:0007669"/>
    <property type="project" value="InterPro"/>
</dbReference>
<dbReference type="InterPro" id="IPR008949">
    <property type="entry name" value="Isoprenoid_synthase_dom_sf"/>
</dbReference>
<proteinExistence type="predicted"/>
<dbReference type="PANTHER" id="PTHR31225">
    <property type="entry name" value="OS04G0344100 PROTEIN-RELATED"/>
    <property type="match status" value="1"/>
</dbReference>
<dbReference type="GO" id="GO:0010333">
    <property type="term" value="F:terpene synthase activity"/>
    <property type="evidence" value="ECO:0007669"/>
    <property type="project" value="InterPro"/>
</dbReference>
<feature type="domain" description="Terpene synthase metal-binding" evidence="4">
    <location>
        <begin position="14"/>
        <end position="135"/>
    </location>
</feature>
<evidence type="ECO:0000313" key="5">
    <source>
        <dbReference type="EMBL" id="GAY64857.1"/>
    </source>
</evidence>
<keyword evidence="3" id="KW-0460">Magnesium</keyword>
<gene>
    <name evidence="5" type="ORF">CUMW_236780</name>
</gene>
<sequence>MPRNDISTDIQSKTKDNDYMQLSFLALYNTINEMAYDTLKQHGEIIIPYLTEAVSNDLRKSFLQDAKWNYNNYTPTFEEYLENAWQSSGELFLIRSHFSLSRSINKEALKSLEKYHDLMSWPSIIFRLFNDFATSNV</sequence>
<dbReference type="GO" id="GO:0000287">
    <property type="term" value="F:magnesium ion binding"/>
    <property type="evidence" value="ECO:0007669"/>
    <property type="project" value="InterPro"/>
</dbReference>
<name>A0A2H5QJR1_CITUN</name>
<dbReference type="AlphaFoldDB" id="A0A2H5QJR1"/>
<reference evidence="5 6" key="1">
    <citation type="journal article" date="2017" name="Front. Genet.">
        <title>Draft sequencing of the heterozygous diploid genome of Satsuma (Citrus unshiu Marc.) using a hybrid assembly approach.</title>
        <authorList>
            <person name="Shimizu T."/>
            <person name="Tanizawa Y."/>
            <person name="Mochizuki T."/>
            <person name="Nagasaki H."/>
            <person name="Yoshioka T."/>
            <person name="Toyoda A."/>
            <person name="Fujiyama A."/>
            <person name="Kaminuma E."/>
            <person name="Nakamura Y."/>
        </authorList>
    </citation>
    <scope>NUCLEOTIDE SEQUENCE [LARGE SCALE GENOMIC DNA]</scope>
    <source>
        <strain evidence="6">cv. Miyagawa wase</strain>
    </source>
</reference>
<dbReference type="Pfam" id="PF03936">
    <property type="entry name" value="Terpene_synth_C"/>
    <property type="match status" value="1"/>
</dbReference>
<dbReference type="PANTHER" id="PTHR31225:SF252">
    <property type="entry name" value="TERPENE SYNTHASE 12-RELATED"/>
    <property type="match status" value="1"/>
</dbReference>